<name>A0AAW1WY31_RUBAR</name>
<reference evidence="1 2" key="1">
    <citation type="journal article" date="2023" name="G3 (Bethesda)">
        <title>A chromosome-length genome assembly and annotation of blackberry (Rubus argutus, cv. 'Hillquist').</title>
        <authorList>
            <person name="Bruna T."/>
            <person name="Aryal R."/>
            <person name="Dudchenko O."/>
            <person name="Sargent D.J."/>
            <person name="Mead D."/>
            <person name="Buti M."/>
            <person name="Cavallini A."/>
            <person name="Hytonen T."/>
            <person name="Andres J."/>
            <person name="Pham M."/>
            <person name="Weisz D."/>
            <person name="Mascagni F."/>
            <person name="Usai G."/>
            <person name="Natali L."/>
            <person name="Bassil N."/>
            <person name="Fernandez G.E."/>
            <person name="Lomsadze A."/>
            <person name="Armour M."/>
            <person name="Olukolu B."/>
            <person name="Poorten T."/>
            <person name="Britton C."/>
            <person name="Davik J."/>
            <person name="Ashrafi H."/>
            <person name="Aiden E.L."/>
            <person name="Borodovsky M."/>
            <person name="Worthington M."/>
        </authorList>
    </citation>
    <scope>NUCLEOTIDE SEQUENCE [LARGE SCALE GENOMIC DNA]</scope>
    <source>
        <strain evidence="1">PI 553951</strain>
    </source>
</reference>
<dbReference type="EMBL" id="JBEDUW010000005">
    <property type="protein sequence ID" value="KAK9929572.1"/>
    <property type="molecule type" value="Genomic_DNA"/>
</dbReference>
<accession>A0AAW1WY31</accession>
<protein>
    <submittedName>
        <fullName evidence="1">Uncharacterized protein</fullName>
    </submittedName>
</protein>
<dbReference type="AlphaFoldDB" id="A0AAW1WY31"/>
<evidence type="ECO:0000313" key="2">
    <source>
        <dbReference type="Proteomes" id="UP001457282"/>
    </source>
</evidence>
<gene>
    <name evidence="1" type="ORF">M0R45_026666</name>
</gene>
<evidence type="ECO:0000313" key="1">
    <source>
        <dbReference type="EMBL" id="KAK9929572.1"/>
    </source>
</evidence>
<organism evidence="1 2">
    <name type="scientific">Rubus argutus</name>
    <name type="common">Southern blackberry</name>
    <dbReference type="NCBI Taxonomy" id="59490"/>
    <lineage>
        <taxon>Eukaryota</taxon>
        <taxon>Viridiplantae</taxon>
        <taxon>Streptophyta</taxon>
        <taxon>Embryophyta</taxon>
        <taxon>Tracheophyta</taxon>
        <taxon>Spermatophyta</taxon>
        <taxon>Magnoliopsida</taxon>
        <taxon>eudicotyledons</taxon>
        <taxon>Gunneridae</taxon>
        <taxon>Pentapetalae</taxon>
        <taxon>rosids</taxon>
        <taxon>fabids</taxon>
        <taxon>Rosales</taxon>
        <taxon>Rosaceae</taxon>
        <taxon>Rosoideae</taxon>
        <taxon>Rosoideae incertae sedis</taxon>
        <taxon>Rubus</taxon>
    </lineage>
</organism>
<sequence length="144" mass="15309">MEMLRDSGGGLRLTLFLFLSVGLLGGFSTLHQLVHWNLSGGVGLGNGCSKVRYLFEVFMLTCVIERQPFDLGRLGSSLGTASGGVPFTHEFYLDGGGSGLRRDLLLWDEVSLFSAVNDGGGSNHGASGGDDVAKRVLQTRVFPS</sequence>
<dbReference type="Proteomes" id="UP001457282">
    <property type="component" value="Unassembled WGS sequence"/>
</dbReference>
<proteinExistence type="predicted"/>
<keyword evidence="2" id="KW-1185">Reference proteome</keyword>
<comment type="caution">
    <text evidence="1">The sequence shown here is derived from an EMBL/GenBank/DDBJ whole genome shotgun (WGS) entry which is preliminary data.</text>
</comment>